<name>A0ABP0UKV0_9BRYO</name>
<reference evidence="2" key="1">
    <citation type="submission" date="2024-02" db="EMBL/GenBank/DDBJ databases">
        <authorList>
            <consortium name="ELIXIR-Norway"/>
            <consortium name="Elixir Norway"/>
        </authorList>
    </citation>
    <scope>NUCLEOTIDE SEQUENCE</scope>
</reference>
<dbReference type="EMBL" id="OZ019896">
    <property type="protein sequence ID" value="CAK9224051.1"/>
    <property type="molecule type" value="Genomic_DNA"/>
</dbReference>
<evidence type="ECO:0000256" key="1">
    <source>
        <dbReference type="SAM" id="MobiDB-lite"/>
    </source>
</evidence>
<organism evidence="2 3">
    <name type="scientific">Sphagnum troendelagicum</name>
    <dbReference type="NCBI Taxonomy" id="128251"/>
    <lineage>
        <taxon>Eukaryota</taxon>
        <taxon>Viridiplantae</taxon>
        <taxon>Streptophyta</taxon>
        <taxon>Embryophyta</taxon>
        <taxon>Bryophyta</taxon>
        <taxon>Sphagnophytina</taxon>
        <taxon>Sphagnopsida</taxon>
        <taxon>Sphagnales</taxon>
        <taxon>Sphagnaceae</taxon>
        <taxon>Sphagnum</taxon>
    </lineage>
</organism>
<proteinExistence type="predicted"/>
<feature type="compositionally biased region" description="Acidic residues" evidence="1">
    <location>
        <begin position="237"/>
        <end position="253"/>
    </location>
</feature>
<feature type="compositionally biased region" description="Basic and acidic residues" evidence="1">
    <location>
        <begin position="148"/>
        <end position="161"/>
    </location>
</feature>
<protein>
    <submittedName>
        <fullName evidence="2">Uncharacterized protein</fullName>
    </submittedName>
</protein>
<keyword evidence="3" id="KW-1185">Reference proteome</keyword>
<evidence type="ECO:0000313" key="3">
    <source>
        <dbReference type="Proteomes" id="UP001497512"/>
    </source>
</evidence>
<feature type="region of interest" description="Disordered" evidence="1">
    <location>
        <begin position="145"/>
        <end position="342"/>
    </location>
</feature>
<dbReference type="PANTHER" id="PTHR47796">
    <property type="entry name" value="ZINC METALLOPROTEINASE-LIKE PROTEIN"/>
    <property type="match status" value="1"/>
</dbReference>
<feature type="compositionally biased region" description="Basic and acidic residues" evidence="1">
    <location>
        <begin position="254"/>
        <end position="270"/>
    </location>
</feature>
<feature type="compositionally biased region" description="Basic and acidic residues" evidence="1">
    <location>
        <begin position="300"/>
        <end position="319"/>
    </location>
</feature>
<feature type="compositionally biased region" description="Basic and acidic residues" evidence="1">
    <location>
        <begin position="278"/>
        <end position="287"/>
    </location>
</feature>
<dbReference type="Proteomes" id="UP001497512">
    <property type="component" value="Chromosome 4"/>
</dbReference>
<accession>A0ABP0UKV0</accession>
<dbReference type="PANTHER" id="PTHR47796:SF1">
    <property type="entry name" value="OS08G0500800 PROTEIN"/>
    <property type="match status" value="1"/>
</dbReference>
<evidence type="ECO:0000313" key="2">
    <source>
        <dbReference type="EMBL" id="CAK9224051.1"/>
    </source>
</evidence>
<sequence>MALEENLLLLEEGTSTVAADLGNQLHRLTGLVPPRTTMRLFFFLLESGFSAGQVIKMVGALAEEIKETSLPLSTRAEDTISRFAVEEDCNRSQQQATFNHMNSGQRNVSALNFLRDQKHKNEPDPDEGEDFADNMVVVTAEEGYYGTKAEEPIGQKARAEPDPDEEASSYTKSSKEPDPDEVSGYNNKMVSRNSHRELWRSQATSQQKGDGNPNVMRDEPDPDEDAICVRKGGKEPDPDDDEMRNELDPDEDAISVHKNDEQDIEKTREEPDPDEDAVSVHEGKELNPADMYNEPDPDETAVHMHKNEEQHIEKIRQEPDPDEDALSVHEGKEPYPADRCNEPDPDEAAVSVHMNEEQHIEKLREEPDPDEAVGFSQESHSLEVSWDSVSTQEQSNQEIVLDQAAISMLNQQATGPDDMVTVLVWVLFTILRNVMDYPNHTKFHRLQKWRCFEQSVSQVKMNQNKVQV</sequence>
<feature type="compositionally biased region" description="Basic and acidic residues" evidence="1">
    <location>
        <begin position="326"/>
        <end position="342"/>
    </location>
</feature>
<gene>
    <name evidence="2" type="ORF">CSSPTR1EN2_LOCUS17138</name>
</gene>